<organism evidence="6 7">
    <name type="scientific">Candida verbasci</name>
    <dbReference type="NCBI Taxonomy" id="1227364"/>
    <lineage>
        <taxon>Eukaryota</taxon>
        <taxon>Fungi</taxon>
        <taxon>Dikarya</taxon>
        <taxon>Ascomycota</taxon>
        <taxon>Saccharomycotina</taxon>
        <taxon>Pichiomycetes</taxon>
        <taxon>Debaryomycetaceae</taxon>
        <taxon>Candida/Lodderomyces clade</taxon>
        <taxon>Candida</taxon>
    </lineage>
</organism>
<feature type="chain" id="PRO_5040827581" description="Thioredoxin domain-containing protein" evidence="4">
    <location>
        <begin position="18"/>
        <end position="662"/>
    </location>
</feature>
<gene>
    <name evidence="6" type="ORF">CANVERA_P3556</name>
</gene>
<feature type="signal peptide" evidence="4">
    <location>
        <begin position="1"/>
        <end position="17"/>
    </location>
</feature>
<sequence>MNLIIIYLIFILHNVLSEEIQLPTELNTEEFDKISSSKLLFVEFYSPYCHHCKEFFPTWKKTYQQFKSNYPDIDIEMRQVNCVENGDLCDRENIAFYPNLQLYAPKIDKEGKVIGSSNVDSFPRNLERNPDNIIKYLKSSYSEFDKSGIMQSSSKLIDKNEIMNVIAGEIDIPHFITFFPTIQSQFDNDKYRYVNCLDCVIGKQTWDRLSNKILSIIQTGHFMCTENPTICEKLEIDVKHKPAFIMFLPKSVGFIRIDYTDQINLEKMKNWATKLYENTRYEVVSARGITEIMEYTKTLPHEPIPQNYPLKSKITIIYYYDVDAISKEDEDILPYIVKILQKSPFNIQLVKAKHAKIEQNLDIMSQELIKYINYDPNNQYEFDKNLDVALKITSKPTLLVFKDNSLIADVYQSYAPEDIRSPDKIESFINGQFPLYGELLNELIPYYFNGERKIVVIFIDTTDLKKSDEELFKLSLSAHEYYYLQKKHNFNDIQKLREKKQEKVNKLKETGAEDSKIIQASRKYVPHHWNANEVLFTFIDKSNTKIKRINPDDYEVGDAIVLDNTYLWKTNLEGSKLKNDPRELRDLLKAFLDRKPGITFHLQNSPYFGILRFMDFIHQYGFFGYLVTIITIYILTSVLLKLRRKRRRRTDGIINSFIPKKD</sequence>
<evidence type="ECO:0000313" key="7">
    <source>
        <dbReference type="Proteomes" id="UP001152885"/>
    </source>
</evidence>
<dbReference type="Pfam" id="PF00085">
    <property type="entry name" value="Thioredoxin"/>
    <property type="match status" value="1"/>
</dbReference>
<accession>A0A9W4XHI3</accession>
<dbReference type="OrthoDB" id="72053at2759"/>
<dbReference type="InterPro" id="IPR051063">
    <property type="entry name" value="PDI"/>
</dbReference>
<feature type="transmembrane region" description="Helical" evidence="3">
    <location>
        <begin position="620"/>
        <end position="640"/>
    </location>
</feature>
<dbReference type="Gene3D" id="3.40.30.10">
    <property type="entry name" value="Glutaredoxin"/>
    <property type="match status" value="1"/>
</dbReference>
<dbReference type="EMBL" id="CANTUO010000003">
    <property type="protein sequence ID" value="CAI5759047.1"/>
    <property type="molecule type" value="Genomic_DNA"/>
</dbReference>
<keyword evidence="7" id="KW-1185">Reference proteome</keyword>
<dbReference type="CDD" id="cd02961">
    <property type="entry name" value="PDI_a_family"/>
    <property type="match status" value="1"/>
</dbReference>
<evidence type="ECO:0000256" key="1">
    <source>
        <dbReference type="ARBA" id="ARBA00006347"/>
    </source>
</evidence>
<evidence type="ECO:0000313" key="6">
    <source>
        <dbReference type="EMBL" id="CAI5759047.1"/>
    </source>
</evidence>
<dbReference type="InterPro" id="IPR013766">
    <property type="entry name" value="Thioredoxin_domain"/>
</dbReference>
<evidence type="ECO:0000256" key="4">
    <source>
        <dbReference type="SAM" id="SignalP"/>
    </source>
</evidence>
<feature type="domain" description="Thioredoxin" evidence="5">
    <location>
        <begin position="11"/>
        <end position="142"/>
    </location>
</feature>
<dbReference type="PROSITE" id="PS51352">
    <property type="entry name" value="THIOREDOXIN_2"/>
    <property type="match status" value="1"/>
</dbReference>
<dbReference type="GO" id="GO:0003756">
    <property type="term" value="F:protein disulfide isomerase activity"/>
    <property type="evidence" value="ECO:0007669"/>
    <property type="project" value="TreeGrafter"/>
</dbReference>
<dbReference type="Proteomes" id="UP001152885">
    <property type="component" value="Unassembled WGS sequence"/>
</dbReference>
<keyword evidence="2 4" id="KW-0732">Signal</keyword>
<dbReference type="GO" id="GO:0005783">
    <property type="term" value="C:endoplasmic reticulum"/>
    <property type="evidence" value="ECO:0007669"/>
    <property type="project" value="TreeGrafter"/>
</dbReference>
<reference evidence="6" key="1">
    <citation type="submission" date="2022-12" db="EMBL/GenBank/DDBJ databases">
        <authorList>
            <person name="Brejova B."/>
        </authorList>
    </citation>
    <scope>NUCLEOTIDE SEQUENCE</scope>
</reference>
<evidence type="ECO:0000256" key="2">
    <source>
        <dbReference type="ARBA" id="ARBA00022729"/>
    </source>
</evidence>
<dbReference type="AlphaFoldDB" id="A0A9W4XHI3"/>
<comment type="caution">
    <text evidence="6">The sequence shown here is derived from an EMBL/GenBank/DDBJ whole genome shotgun (WGS) entry which is preliminary data.</text>
</comment>
<comment type="similarity">
    <text evidence="1">Belongs to the protein disulfide isomerase family.</text>
</comment>
<dbReference type="GO" id="GO:0006457">
    <property type="term" value="P:protein folding"/>
    <property type="evidence" value="ECO:0007669"/>
    <property type="project" value="TreeGrafter"/>
</dbReference>
<dbReference type="InterPro" id="IPR036249">
    <property type="entry name" value="Thioredoxin-like_sf"/>
</dbReference>
<protein>
    <recommendedName>
        <fullName evidence="5">Thioredoxin domain-containing protein</fullName>
    </recommendedName>
</protein>
<evidence type="ECO:0000256" key="3">
    <source>
        <dbReference type="SAM" id="Phobius"/>
    </source>
</evidence>
<dbReference type="PANTHER" id="PTHR45672">
    <property type="entry name" value="PROTEIN DISULFIDE-ISOMERASE C17H9.14C-RELATED"/>
    <property type="match status" value="1"/>
</dbReference>
<keyword evidence="3" id="KW-1133">Transmembrane helix</keyword>
<keyword evidence="3" id="KW-0472">Membrane</keyword>
<evidence type="ECO:0000259" key="5">
    <source>
        <dbReference type="PROSITE" id="PS51352"/>
    </source>
</evidence>
<name>A0A9W4XHI3_9ASCO</name>
<keyword evidence="3" id="KW-0812">Transmembrane</keyword>
<dbReference type="PANTHER" id="PTHR45672:SF3">
    <property type="entry name" value="THIOREDOXIN DOMAIN-CONTAINING PROTEIN 5"/>
    <property type="match status" value="1"/>
</dbReference>
<proteinExistence type="inferred from homology"/>
<dbReference type="SUPFAM" id="SSF52833">
    <property type="entry name" value="Thioredoxin-like"/>
    <property type="match status" value="2"/>
</dbReference>